<gene>
    <name evidence="1" type="ORF">EYW47_22680</name>
</gene>
<dbReference type="EMBL" id="SMRP01000012">
    <property type="protein sequence ID" value="TDG21174.1"/>
    <property type="molecule type" value="Genomic_DNA"/>
</dbReference>
<accession>A0A4V2ZYM7</accession>
<protein>
    <submittedName>
        <fullName evidence="1">RES domain-containing protein</fullName>
    </submittedName>
</protein>
<dbReference type="Proteomes" id="UP000295722">
    <property type="component" value="Unassembled WGS sequence"/>
</dbReference>
<name>A0A4V2ZYM7_9BURK</name>
<proteinExistence type="predicted"/>
<dbReference type="AlphaFoldDB" id="A0A4V2ZYM7"/>
<organism evidence="1 2">
    <name type="scientific">Paraburkholderia silviterrae</name>
    <dbReference type="NCBI Taxonomy" id="2528715"/>
    <lineage>
        <taxon>Bacteria</taxon>
        <taxon>Pseudomonadati</taxon>
        <taxon>Pseudomonadota</taxon>
        <taxon>Betaproteobacteria</taxon>
        <taxon>Burkholderiales</taxon>
        <taxon>Burkholderiaceae</taxon>
        <taxon>Paraburkholderia</taxon>
    </lineage>
</organism>
<evidence type="ECO:0000313" key="2">
    <source>
        <dbReference type="Proteomes" id="UP000295722"/>
    </source>
</evidence>
<evidence type="ECO:0000313" key="1">
    <source>
        <dbReference type="EMBL" id="TDG21174.1"/>
    </source>
</evidence>
<keyword evidence="2" id="KW-1185">Reference proteome</keyword>
<reference evidence="1 2" key="1">
    <citation type="submission" date="2019-03" db="EMBL/GenBank/DDBJ databases">
        <title>Paraburkholderia sp. 4M-K11, isolated from subtropical forest soil.</title>
        <authorList>
            <person name="Gao Z.-H."/>
            <person name="Qiu L.-H."/>
        </authorList>
    </citation>
    <scope>NUCLEOTIDE SEQUENCE [LARGE SCALE GENOMIC DNA]</scope>
    <source>
        <strain evidence="1 2">4M-K11</strain>
    </source>
</reference>
<comment type="caution">
    <text evidence="1">The sequence shown here is derived from an EMBL/GenBank/DDBJ whole genome shotgun (WGS) entry which is preliminary data.</text>
</comment>
<sequence length="241" mass="27089">MTKAPMSNKEEVKCQLPRELEGLVPTAGQILKALGEQNYTYEADRIFVRAVDDPRYVGTASPFRAHRFGPPIELVGDDGKLPFTWVYLGMDSLVAAWESQLVLNNRGAGNGFHITRNAEEVGVLASIQFPRPLVLWNLGEDHSSRLGFQDAISERDHEACQWFGLRMREAMLLMPEGQRPDGFVYPSHRVKGYPALALADWAAAELFADAKITIEQFVDSVIYARFRDDPMRTPPPELDAR</sequence>
<dbReference type="RefSeq" id="WP_133197084.1">
    <property type="nucleotide sequence ID" value="NZ_JBHUCW010000022.1"/>
</dbReference>
<dbReference type="OrthoDB" id="9094672at2"/>